<evidence type="ECO:0000313" key="4">
    <source>
        <dbReference type="EMBL" id="CAD5213053.1"/>
    </source>
</evidence>
<dbReference type="InterPro" id="IPR004151">
    <property type="entry name" value="7TM_GPCR_serpentine_rcpt_Sre"/>
</dbReference>
<comment type="similarity">
    <text evidence="1">Belongs to the nematode receptor-like protein sre family.</text>
</comment>
<keyword evidence="2" id="KW-0472">Membrane</keyword>
<keyword evidence="5" id="KW-1185">Reference proteome</keyword>
<dbReference type="Pfam" id="PF03125">
    <property type="entry name" value="Sre"/>
    <property type="match status" value="1"/>
</dbReference>
<feature type="chain" id="PRO_5035594788" evidence="3">
    <location>
        <begin position="23"/>
        <end position="294"/>
    </location>
</feature>
<dbReference type="EMBL" id="CAJFCW020000002">
    <property type="protein sequence ID" value="CAG9098858.1"/>
    <property type="molecule type" value="Genomic_DNA"/>
</dbReference>
<reference evidence="4" key="1">
    <citation type="submission" date="2020-09" db="EMBL/GenBank/DDBJ databases">
        <authorList>
            <person name="Kikuchi T."/>
        </authorList>
    </citation>
    <scope>NUCLEOTIDE SEQUENCE</scope>
    <source>
        <strain evidence="4">SH1</strain>
    </source>
</reference>
<feature type="signal peptide" evidence="3">
    <location>
        <begin position="1"/>
        <end position="22"/>
    </location>
</feature>
<name>A0A811KCE6_9BILA</name>
<evidence type="ECO:0000256" key="1">
    <source>
        <dbReference type="ARBA" id="ARBA00006803"/>
    </source>
</evidence>
<feature type="transmembrane region" description="Helical" evidence="2">
    <location>
        <begin position="203"/>
        <end position="225"/>
    </location>
</feature>
<accession>A0A811KCE6</accession>
<organism evidence="4 5">
    <name type="scientific">Bursaphelenchus okinawaensis</name>
    <dbReference type="NCBI Taxonomy" id="465554"/>
    <lineage>
        <taxon>Eukaryota</taxon>
        <taxon>Metazoa</taxon>
        <taxon>Ecdysozoa</taxon>
        <taxon>Nematoda</taxon>
        <taxon>Chromadorea</taxon>
        <taxon>Rhabditida</taxon>
        <taxon>Tylenchina</taxon>
        <taxon>Tylenchomorpha</taxon>
        <taxon>Aphelenchoidea</taxon>
        <taxon>Aphelenchoididae</taxon>
        <taxon>Bursaphelenchus</taxon>
    </lineage>
</organism>
<dbReference type="PANTHER" id="PTHR23128:SF132">
    <property type="entry name" value="SERPENTINE RECEPTOR, CLASS E (EPSILON)-RELATED"/>
    <property type="match status" value="1"/>
</dbReference>
<dbReference type="PANTHER" id="PTHR23128">
    <property type="entry name" value="SERPENTINE RECEPTOR, CLASS E (EPSILON)-RELATED"/>
    <property type="match status" value="1"/>
</dbReference>
<keyword evidence="2" id="KW-1133">Transmembrane helix</keyword>
<evidence type="ECO:0000256" key="2">
    <source>
        <dbReference type="SAM" id="Phobius"/>
    </source>
</evidence>
<feature type="transmembrane region" description="Helical" evidence="2">
    <location>
        <begin position="116"/>
        <end position="136"/>
    </location>
</feature>
<dbReference type="EMBL" id="CAJFDH010000002">
    <property type="protein sequence ID" value="CAD5213053.1"/>
    <property type="molecule type" value="Genomic_DNA"/>
</dbReference>
<keyword evidence="3" id="KW-0732">Signal</keyword>
<evidence type="ECO:0000256" key="3">
    <source>
        <dbReference type="SAM" id="SignalP"/>
    </source>
</evidence>
<dbReference type="Proteomes" id="UP000783686">
    <property type="component" value="Unassembled WGS sequence"/>
</dbReference>
<dbReference type="OrthoDB" id="5877454at2759"/>
<dbReference type="Proteomes" id="UP000614601">
    <property type="component" value="Unassembled WGS sequence"/>
</dbReference>
<sequence>MVSITIALIILFFCIFFTGIFAVGDGEYQRVDLAKALQLPQPYQSFLFVFLWAGLAFLCFTMLVYCERIYASFRLRAYEKQSHTFNVVTTVIVIIFATYILAKSIVLQWISLYTTALLLAMAIFLYVGLVSALYRAHIWNIQRFYRSQIHVKTYTLSQRFQLSENVRTVRLILESAAFATLGGAMTVGQLVAPILFPSLAVKLVPIMNVTGPLTLSSLFLPAAIMQICKVPAWKRTASSLLQSSVGVAGLNKVMDSITNNKHEMVKVYVLKRKQTEGKTEEQEIYFEMFNNAWQ</sequence>
<feature type="transmembrane region" description="Helical" evidence="2">
    <location>
        <begin position="46"/>
        <end position="66"/>
    </location>
</feature>
<comment type="caution">
    <text evidence="4">The sequence shown here is derived from an EMBL/GenBank/DDBJ whole genome shotgun (WGS) entry which is preliminary data.</text>
</comment>
<proteinExistence type="inferred from homology"/>
<feature type="transmembrane region" description="Helical" evidence="2">
    <location>
        <begin position="87"/>
        <end position="110"/>
    </location>
</feature>
<dbReference type="AlphaFoldDB" id="A0A811KCE6"/>
<dbReference type="GO" id="GO:0007606">
    <property type="term" value="P:sensory perception of chemical stimulus"/>
    <property type="evidence" value="ECO:0007669"/>
    <property type="project" value="InterPro"/>
</dbReference>
<evidence type="ECO:0000313" key="5">
    <source>
        <dbReference type="Proteomes" id="UP000614601"/>
    </source>
</evidence>
<dbReference type="GO" id="GO:0016020">
    <property type="term" value="C:membrane"/>
    <property type="evidence" value="ECO:0007669"/>
    <property type="project" value="InterPro"/>
</dbReference>
<feature type="transmembrane region" description="Helical" evidence="2">
    <location>
        <begin position="171"/>
        <end position="191"/>
    </location>
</feature>
<protein>
    <submittedName>
        <fullName evidence="4">Uncharacterized protein</fullName>
    </submittedName>
</protein>
<gene>
    <name evidence="4" type="ORF">BOKJ2_LOCUS4854</name>
</gene>
<keyword evidence="2" id="KW-0812">Transmembrane</keyword>